<sequence>MSWTKAVSAAILSAVLAGGLACRTNHPPDTPAAPTGPDYCLKDTSYTFRAVVADPDGDSLAVRFDWGDTTTTYWVGWFASGDTVAFTHQWSDTGTYEVRSLVQDQSLLTSDSSDGLLVRVTVRWPPGTPTAPLGPGLGGQDSSYTFLAGADHPDNVPVAIRFAWGDGDTSEWSEFVPSGGPVRMKHAWLEPDTYVVTAQAKDTGELTSLWSAPHQIVVRPPDTLLLWRLRLADGYSGYLSSAPAIGADGTIYVGSSDSALYAVSPDGTVKWRYVSGAPVRSSPAIAADGTVYVGSSDNCLHAVSPDGVLVWRCATGGYIRSSPAIAADGTVYFGSSDGYLYALNPNGTLKWNLQTNGPVTSSPAVAADGTVYIGSFDGFLYALRPDGTPKWYYLLDDHAYRAEVAIGADGTIYCGAASGYLSPSLYALTPDGSLRWSRVLDAGVNSSPAIALDGTVYAVSSGGPYGSGVLYALSPDSTTRWRFVPNEQAGGSSPAVTAQGTMYFGTSGGLYALFSDATLKWRYQTGGYVGSSPTIGSDGTIYFTCDDGYLYALRGTSPLADSPWPKFHHDLRNTGRTDQQVSSGLRTVGAPMLTPDSSGFLIRVINDGTIEDKSSWLEFYATPDSAFMRDFYIGADHCGYPVPSGLPGTGPGDTVHFTTPVGIAPNGTELVELYFGDFHVDSLGVDSRTNVHGKQFVIRFDEGSVITVDP</sequence>
<feature type="domain" description="Pyrrolo-quinoline quinone repeat" evidence="2">
    <location>
        <begin position="467"/>
        <end position="553"/>
    </location>
</feature>
<dbReference type="InterPro" id="IPR011047">
    <property type="entry name" value="Quinoprotein_ADH-like_sf"/>
</dbReference>
<keyword evidence="1" id="KW-0732">Signal</keyword>
<dbReference type="PROSITE" id="PS51257">
    <property type="entry name" value="PROKAR_LIPOPROTEIN"/>
    <property type="match status" value="1"/>
</dbReference>
<dbReference type="PANTHER" id="PTHR34512:SF30">
    <property type="entry name" value="OUTER MEMBRANE PROTEIN ASSEMBLY FACTOR BAMB"/>
    <property type="match status" value="1"/>
</dbReference>
<evidence type="ECO:0000259" key="2">
    <source>
        <dbReference type="Pfam" id="PF13360"/>
    </source>
</evidence>
<dbReference type="InterPro" id="IPR018391">
    <property type="entry name" value="PQQ_b-propeller_rpt"/>
</dbReference>
<feature type="domain" description="Pyrrolo-quinoline quinone repeat" evidence="2">
    <location>
        <begin position="225"/>
        <end position="380"/>
    </location>
</feature>
<proteinExistence type="predicted"/>
<evidence type="ECO:0000256" key="1">
    <source>
        <dbReference type="SAM" id="SignalP"/>
    </source>
</evidence>
<dbReference type="Gene3D" id="2.40.128.630">
    <property type="match status" value="2"/>
</dbReference>
<dbReference type="EMBL" id="VGIR01000038">
    <property type="protein sequence ID" value="MBM3331636.1"/>
    <property type="molecule type" value="Genomic_DNA"/>
</dbReference>
<name>A0A937XGI9_UNCW3</name>
<protein>
    <submittedName>
        <fullName evidence="3">PQQ-like beta-propeller repeat protein</fullName>
    </submittedName>
</protein>
<dbReference type="Gene3D" id="2.40.10.480">
    <property type="match status" value="2"/>
</dbReference>
<dbReference type="Gene3D" id="2.60.40.10">
    <property type="entry name" value="Immunoglobulins"/>
    <property type="match status" value="2"/>
</dbReference>
<dbReference type="Proteomes" id="UP000779900">
    <property type="component" value="Unassembled WGS sequence"/>
</dbReference>
<dbReference type="SMART" id="SM00564">
    <property type="entry name" value="PQQ"/>
    <property type="match status" value="8"/>
</dbReference>
<dbReference type="InterPro" id="IPR013783">
    <property type="entry name" value="Ig-like_fold"/>
</dbReference>
<comment type="caution">
    <text evidence="3">The sequence shown here is derived from an EMBL/GenBank/DDBJ whole genome shotgun (WGS) entry which is preliminary data.</text>
</comment>
<dbReference type="SUPFAM" id="SSF50998">
    <property type="entry name" value="Quinoprotein alcohol dehydrogenase-like"/>
    <property type="match status" value="1"/>
</dbReference>
<accession>A0A937XGI9</accession>
<dbReference type="Pfam" id="PF13360">
    <property type="entry name" value="PQQ_2"/>
    <property type="match status" value="2"/>
</dbReference>
<evidence type="ECO:0000313" key="3">
    <source>
        <dbReference type="EMBL" id="MBM3331636.1"/>
    </source>
</evidence>
<dbReference type="AlphaFoldDB" id="A0A937XGI9"/>
<feature type="chain" id="PRO_5037873084" evidence="1">
    <location>
        <begin position="18"/>
        <end position="710"/>
    </location>
</feature>
<gene>
    <name evidence="3" type="ORF">FJY68_07280</name>
</gene>
<organism evidence="3 4">
    <name type="scientific">candidate division WOR-3 bacterium</name>
    <dbReference type="NCBI Taxonomy" id="2052148"/>
    <lineage>
        <taxon>Bacteria</taxon>
        <taxon>Bacteria division WOR-3</taxon>
    </lineage>
</organism>
<dbReference type="PANTHER" id="PTHR34512">
    <property type="entry name" value="CELL SURFACE PROTEIN"/>
    <property type="match status" value="1"/>
</dbReference>
<dbReference type="InterPro" id="IPR002372">
    <property type="entry name" value="PQQ_rpt_dom"/>
</dbReference>
<evidence type="ECO:0000313" key="4">
    <source>
        <dbReference type="Proteomes" id="UP000779900"/>
    </source>
</evidence>
<reference evidence="3" key="1">
    <citation type="submission" date="2019-03" db="EMBL/GenBank/DDBJ databases">
        <title>Lake Tanganyika Metagenome-Assembled Genomes (MAGs).</title>
        <authorList>
            <person name="Tran P."/>
        </authorList>
    </citation>
    <scope>NUCLEOTIDE SEQUENCE</scope>
    <source>
        <strain evidence="3">K_DeepCast_150m_m2_040</strain>
    </source>
</reference>
<feature type="signal peptide" evidence="1">
    <location>
        <begin position="1"/>
        <end position="17"/>
    </location>
</feature>